<dbReference type="AlphaFoldDB" id="A0A0E4CRB1"/>
<evidence type="ECO:0000259" key="2">
    <source>
        <dbReference type="Pfam" id="PF07510"/>
    </source>
</evidence>
<dbReference type="InterPro" id="IPR036388">
    <property type="entry name" value="WH-like_DNA-bd_sf"/>
</dbReference>
<proteinExistence type="predicted"/>
<dbReference type="Gene3D" id="1.10.10.10">
    <property type="entry name" value="Winged helix-like DNA-binding domain superfamily/Winged helix DNA-binding domain"/>
    <property type="match status" value="1"/>
</dbReference>
<feature type="domain" description="GmrSD restriction endonucleases N-terminal" evidence="1">
    <location>
        <begin position="14"/>
        <end position="229"/>
    </location>
</feature>
<dbReference type="InterPro" id="IPR036217">
    <property type="entry name" value="MethylDNA_cys_MeTrfase_DNAb"/>
</dbReference>
<keyword evidence="3" id="KW-0808">Transferase</keyword>
<dbReference type="GO" id="GO:0008168">
    <property type="term" value="F:methyltransferase activity"/>
    <property type="evidence" value="ECO:0007669"/>
    <property type="project" value="UniProtKB-KW"/>
</dbReference>
<dbReference type="Proteomes" id="UP000199251">
    <property type="component" value="Unassembled WGS sequence"/>
</dbReference>
<dbReference type="PANTHER" id="PTHR35149:SF2">
    <property type="entry name" value="DUF262 DOMAIN-CONTAINING PROTEIN"/>
    <property type="match status" value="1"/>
</dbReference>
<accession>A0A0E4CRB1</accession>
<dbReference type="EMBL" id="CTEE01000002">
    <property type="protein sequence ID" value="CQD24249.1"/>
    <property type="molecule type" value="Genomic_DNA"/>
</dbReference>
<dbReference type="PANTHER" id="PTHR35149">
    <property type="entry name" value="SLL5132 PROTEIN"/>
    <property type="match status" value="1"/>
</dbReference>
<sequence>MRAKEGTFRELMIQDRQFRVPLYQRHYRWKTEQQEDIWQDVVEQYQALADGGDVPRHFIGSIVAVELEADPLHDFREFRVVDGQQRITTLSVAIAALRDVAAHDDPSQFDRLNKKYLINDTETKGSDRWARLVPGDEDALDYWTVLTDPASVSGHTAIGNAYRFFFRKVSALRDAGELQPERLAATIGDRLALVFVTVDGDERPHKIFESINATGVSLTQSDLLRNYLFMALGERSNSAYAQHWRPLEQALGAEGLEGLVRDDLQSAGEFVKQGNVYRTARSRLEPQATDLDFLEMHVKRLARRGSYYALFLQRSDSHGRATALGVSRKALRHLAFLRGWGASTAYPLLLHIYAEVDAGRATHAQAESCLEAIESFIVRRYLVGVPTNVLNRLFIAAIGALQPVEPIDTALRRELSRDRRWPDDERVRDGIATVHYYRNGRAYQQRLVLQRLESHLRAEVDLDFESAKLSIEHVMPQTLSDGWKQELIDDGHDPREVFERLGHTLGNLTLTAWNSKLSNQLFERKQEILQNSDLKLNEKLARSSKWGVDEIESRAVALADVALALWSAPIPGVVTVREGFDWSSVDDVVGALPSGSWTSYGDLAELAGTAAQPTANHVARDLSLKNGYRVLNSDGSISPSFQWGDATDHRDPLEVLIGEGIEFDENGRALQAQRLGPAELEALLETESTATQ</sequence>
<dbReference type="Pfam" id="PF03235">
    <property type="entry name" value="GmrSD_N"/>
    <property type="match status" value="1"/>
</dbReference>
<protein>
    <submittedName>
        <fullName evidence="3">6-O-methylguanine DNA methyltransferase, DNA binding domain</fullName>
    </submittedName>
</protein>
<reference evidence="3 4" key="1">
    <citation type="submission" date="2015-03" db="EMBL/GenBank/DDBJ databases">
        <authorList>
            <person name="Urmite Genomes"/>
        </authorList>
    </citation>
    <scope>NUCLEOTIDE SEQUENCE [LARGE SCALE GENOMIC DNA]</scope>
    <source>
        <strain evidence="3 4">CSUR P1491</strain>
    </source>
</reference>
<dbReference type="InterPro" id="IPR004919">
    <property type="entry name" value="GmrSD_N"/>
</dbReference>
<dbReference type="RefSeq" id="WP_090609902.1">
    <property type="nucleotide sequence ID" value="NZ_CTEE01000002.1"/>
</dbReference>
<name>A0A0E4CRB1_MYCLN</name>
<organism evidence="3 4">
    <name type="scientific">Mycobacterium lentiflavum</name>
    <dbReference type="NCBI Taxonomy" id="141349"/>
    <lineage>
        <taxon>Bacteria</taxon>
        <taxon>Bacillati</taxon>
        <taxon>Actinomycetota</taxon>
        <taxon>Actinomycetes</taxon>
        <taxon>Mycobacteriales</taxon>
        <taxon>Mycobacteriaceae</taxon>
        <taxon>Mycobacterium</taxon>
        <taxon>Mycobacterium simiae complex</taxon>
    </lineage>
</organism>
<evidence type="ECO:0000313" key="3">
    <source>
        <dbReference type="EMBL" id="CQD24249.1"/>
    </source>
</evidence>
<evidence type="ECO:0000259" key="1">
    <source>
        <dbReference type="Pfam" id="PF03235"/>
    </source>
</evidence>
<dbReference type="Pfam" id="PF07510">
    <property type="entry name" value="GmrSD_C"/>
    <property type="match status" value="1"/>
</dbReference>
<evidence type="ECO:0000313" key="4">
    <source>
        <dbReference type="Proteomes" id="UP000199251"/>
    </source>
</evidence>
<dbReference type="InterPro" id="IPR011089">
    <property type="entry name" value="GmrSD_C"/>
</dbReference>
<dbReference type="OrthoDB" id="9798761at2"/>
<dbReference type="STRING" id="141349.BN1232_06124"/>
<dbReference type="SUPFAM" id="SSF46767">
    <property type="entry name" value="Methylated DNA-protein cysteine methyltransferase, C-terminal domain"/>
    <property type="match status" value="1"/>
</dbReference>
<feature type="domain" description="GmrSD restriction endonucleases C-terminal" evidence="2">
    <location>
        <begin position="421"/>
        <end position="560"/>
    </location>
</feature>
<keyword evidence="3" id="KW-0489">Methyltransferase</keyword>
<dbReference type="GO" id="GO:0032259">
    <property type="term" value="P:methylation"/>
    <property type="evidence" value="ECO:0007669"/>
    <property type="project" value="UniProtKB-KW"/>
</dbReference>
<gene>
    <name evidence="3" type="ORF">BN1232_06124</name>
</gene>